<dbReference type="SUPFAM" id="SSF51735">
    <property type="entry name" value="NAD(P)-binding Rossmann-fold domains"/>
    <property type="match status" value="1"/>
</dbReference>
<dbReference type="InterPro" id="IPR011032">
    <property type="entry name" value="GroES-like_sf"/>
</dbReference>
<protein>
    <submittedName>
        <fullName evidence="7">L-iditol 2-dehydrogenase</fullName>
    </submittedName>
</protein>
<evidence type="ECO:0000313" key="7">
    <source>
        <dbReference type="EMBL" id="PZQ59167.1"/>
    </source>
</evidence>
<dbReference type="InterPro" id="IPR036291">
    <property type="entry name" value="NAD(P)-bd_dom_sf"/>
</dbReference>
<keyword evidence="2 4" id="KW-0862">Zinc</keyword>
<keyword evidence="3" id="KW-0560">Oxidoreductase</keyword>
<dbReference type="SUPFAM" id="SSF50129">
    <property type="entry name" value="GroES-like"/>
    <property type="match status" value="1"/>
</dbReference>
<dbReference type="PANTHER" id="PTHR43401">
    <property type="entry name" value="L-THREONINE 3-DEHYDROGENASE"/>
    <property type="match status" value="1"/>
</dbReference>
<dbReference type="AlphaFoldDB" id="A0A2W5QMT4"/>
<name>A0A2W5QMT4_9SPHN</name>
<evidence type="ECO:0000259" key="5">
    <source>
        <dbReference type="Pfam" id="PF00107"/>
    </source>
</evidence>
<dbReference type="Gene3D" id="3.40.50.720">
    <property type="entry name" value="NAD(P)-binding Rossmann-like Domain"/>
    <property type="match status" value="1"/>
</dbReference>
<evidence type="ECO:0000259" key="6">
    <source>
        <dbReference type="Pfam" id="PF08240"/>
    </source>
</evidence>
<sequence>MEAAVLVAPQRMVVERVPVPQPRAGQVRVRLEGCGVCASNIEPWEGQPWSTFPGAAGGMGHEGWGTIDALGADVAGFAIGDRVTMLSGHSFAPWDVADADQMVRLPAGLAGQPFPGEPLACAMNIFRRADVVAGQTVAIVGIGFLGTVLTRLASDAGARVIAISRRSESLDLARAYGAAETIAMDDHWAIIERVKQLTGEALCARVIEAVGKQWPLDLASAIVGFGGRLVVAGYHQDGPRQVNMQEWNWKGIDVINAHERDRHINLRGLNEAVAAVAGGRIDLAPLLTHRFALSELNEAIAATRDKPTGFVKALVMFD</sequence>
<dbReference type="Pfam" id="PF08240">
    <property type="entry name" value="ADH_N"/>
    <property type="match status" value="1"/>
</dbReference>
<organism evidence="7 8">
    <name type="scientific">Sphingomonas taxi</name>
    <dbReference type="NCBI Taxonomy" id="1549858"/>
    <lineage>
        <taxon>Bacteria</taxon>
        <taxon>Pseudomonadati</taxon>
        <taxon>Pseudomonadota</taxon>
        <taxon>Alphaproteobacteria</taxon>
        <taxon>Sphingomonadales</taxon>
        <taxon>Sphingomonadaceae</taxon>
        <taxon>Sphingomonas</taxon>
    </lineage>
</organism>
<dbReference type="PROSITE" id="PS00059">
    <property type="entry name" value="ADH_ZINC"/>
    <property type="match status" value="1"/>
</dbReference>
<dbReference type="GO" id="GO:0016491">
    <property type="term" value="F:oxidoreductase activity"/>
    <property type="evidence" value="ECO:0007669"/>
    <property type="project" value="UniProtKB-KW"/>
</dbReference>
<comment type="similarity">
    <text evidence="4">Belongs to the zinc-containing alcohol dehydrogenase family.</text>
</comment>
<dbReference type="PANTHER" id="PTHR43401:SF2">
    <property type="entry name" value="L-THREONINE 3-DEHYDROGENASE"/>
    <property type="match status" value="1"/>
</dbReference>
<dbReference type="InterPro" id="IPR002328">
    <property type="entry name" value="ADH_Zn_CS"/>
</dbReference>
<comment type="caution">
    <text evidence="7">The sequence shown here is derived from an EMBL/GenBank/DDBJ whole genome shotgun (WGS) entry which is preliminary data.</text>
</comment>
<dbReference type="CDD" id="cd08269">
    <property type="entry name" value="Zn_ADH9"/>
    <property type="match status" value="1"/>
</dbReference>
<gene>
    <name evidence="7" type="ORF">DI544_12240</name>
</gene>
<dbReference type="InterPro" id="IPR050129">
    <property type="entry name" value="Zn_alcohol_dh"/>
</dbReference>
<dbReference type="GO" id="GO:0008270">
    <property type="term" value="F:zinc ion binding"/>
    <property type="evidence" value="ECO:0007669"/>
    <property type="project" value="InterPro"/>
</dbReference>
<dbReference type="Pfam" id="PF00107">
    <property type="entry name" value="ADH_zinc_N"/>
    <property type="match status" value="1"/>
</dbReference>
<dbReference type="EMBL" id="QFQI01000010">
    <property type="protein sequence ID" value="PZQ59167.1"/>
    <property type="molecule type" value="Genomic_DNA"/>
</dbReference>
<dbReference type="Proteomes" id="UP000249229">
    <property type="component" value="Unassembled WGS sequence"/>
</dbReference>
<evidence type="ECO:0000256" key="4">
    <source>
        <dbReference type="RuleBase" id="RU361277"/>
    </source>
</evidence>
<feature type="domain" description="Alcohol dehydrogenase-like N-terminal" evidence="6">
    <location>
        <begin position="24"/>
        <end position="85"/>
    </location>
</feature>
<feature type="domain" description="Alcohol dehydrogenase-like C-terminal" evidence="5">
    <location>
        <begin position="145"/>
        <end position="256"/>
    </location>
</feature>
<keyword evidence="1 4" id="KW-0479">Metal-binding</keyword>
<proteinExistence type="inferred from homology"/>
<evidence type="ECO:0000313" key="8">
    <source>
        <dbReference type="Proteomes" id="UP000249229"/>
    </source>
</evidence>
<dbReference type="Gene3D" id="3.90.180.10">
    <property type="entry name" value="Medium-chain alcohol dehydrogenases, catalytic domain"/>
    <property type="match status" value="2"/>
</dbReference>
<reference evidence="7 8" key="1">
    <citation type="submission" date="2017-08" db="EMBL/GenBank/DDBJ databases">
        <title>Infants hospitalized years apart are colonized by the same room-sourced microbial strains.</title>
        <authorList>
            <person name="Brooks B."/>
            <person name="Olm M.R."/>
            <person name="Firek B.A."/>
            <person name="Baker R."/>
            <person name="Thomas B.C."/>
            <person name="Morowitz M.J."/>
            <person name="Banfield J.F."/>
        </authorList>
    </citation>
    <scope>NUCLEOTIDE SEQUENCE [LARGE SCALE GENOMIC DNA]</scope>
    <source>
        <strain evidence="7">S2_005_001_R1_22</strain>
    </source>
</reference>
<accession>A0A2W5QMT4</accession>
<comment type="cofactor">
    <cofactor evidence="4">
        <name>Zn(2+)</name>
        <dbReference type="ChEBI" id="CHEBI:29105"/>
    </cofactor>
</comment>
<evidence type="ECO:0000256" key="1">
    <source>
        <dbReference type="ARBA" id="ARBA00022723"/>
    </source>
</evidence>
<dbReference type="InterPro" id="IPR013149">
    <property type="entry name" value="ADH-like_C"/>
</dbReference>
<evidence type="ECO:0000256" key="2">
    <source>
        <dbReference type="ARBA" id="ARBA00022833"/>
    </source>
</evidence>
<dbReference type="InterPro" id="IPR013154">
    <property type="entry name" value="ADH-like_N"/>
</dbReference>
<evidence type="ECO:0000256" key="3">
    <source>
        <dbReference type="ARBA" id="ARBA00023002"/>
    </source>
</evidence>